<sequence>MRPAAWLLASVLFFLLGVPLGTALLVATIATPASASVPVGPCTIVGADGTLDVLEPLPAPGTERRASLTNPPTDIPAEVLALYQEAATAYRLPWPLLAGVGMAETNHGHLTGTSSAGAQGLMQFLPATFATYGVDGNRDGNAIITEDADSIHSAAHYLTAMGATDGDDGVRAALLAYNRATWYVNDVLTYAQHYATQVCAAEESDLPNGPDSPCPPIGSTAERGLQPAALRGLRCVKAAFPWIQSMGGVGSRPNISDHPAGRAVDFMIPAWNTPEGRAHGWQVAHWLQAHAGELNVKYVIYDDHVWRAYRSSQGWTPYTHPNGPTSNPTLRHLDHVHLSVNG</sequence>
<dbReference type="InterPro" id="IPR058593">
    <property type="entry name" value="ARB_07466-like_C"/>
</dbReference>
<dbReference type="CDD" id="cd13399">
    <property type="entry name" value="Slt35-like"/>
    <property type="match status" value="1"/>
</dbReference>
<dbReference type="EMBL" id="CP049865">
    <property type="protein sequence ID" value="QIK72236.1"/>
    <property type="molecule type" value="Genomic_DNA"/>
</dbReference>
<reference evidence="3 4" key="1">
    <citation type="submission" date="2020-03" db="EMBL/GenBank/DDBJ databases">
        <title>Propioniciclava sp. nov., isolated from Hydrophilus acuminatus.</title>
        <authorList>
            <person name="Hyun D.-W."/>
            <person name="Bae J.-W."/>
        </authorList>
    </citation>
    <scope>NUCLEOTIDE SEQUENCE [LARGE SCALE GENOMIC DNA]</scope>
    <source>
        <strain evidence="3 4">HDW11</strain>
    </source>
</reference>
<dbReference type="InterPro" id="IPR043426">
    <property type="entry name" value="MltB-like"/>
</dbReference>
<evidence type="ECO:0000259" key="1">
    <source>
        <dbReference type="Pfam" id="PF13406"/>
    </source>
</evidence>
<organism evidence="3 4">
    <name type="scientific">Propioniciclava coleopterorum</name>
    <dbReference type="NCBI Taxonomy" id="2714937"/>
    <lineage>
        <taxon>Bacteria</taxon>
        <taxon>Bacillati</taxon>
        <taxon>Actinomycetota</taxon>
        <taxon>Actinomycetes</taxon>
        <taxon>Propionibacteriales</taxon>
        <taxon>Propionibacteriaceae</taxon>
        <taxon>Propioniciclava</taxon>
    </lineage>
</organism>
<dbReference type="PANTHER" id="PTHR30163">
    <property type="entry name" value="MEMBRANE-BOUND LYTIC MUREIN TRANSGLYCOSYLASE B"/>
    <property type="match status" value="1"/>
</dbReference>
<evidence type="ECO:0000259" key="2">
    <source>
        <dbReference type="Pfam" id="PF26571"/>
    </source>
</evidence>
<dbReference type="AlphaFoldDB" id="A0A6G7Y6D1"/>
<dbReference type="SUPFAM" id="SSF53955">
    <property type="entry name" value="Lysozyme-like"/>
    <property type="match status" value="1"/>
</dbReference>
<dbReference type="RefSeq" id="WP_166233312.1">
    <property type="nucleotide sequence ID" value="NZ_CP049865.1"/>
</dbReference>
<dbReference type="Gene3D" id="1.10.530.10">
    <property type="match status" value="1"/>
</dbReference>
<keyword evidence="4" id="KW-1185">Reference proteome</keyword>
<dbReference type="InterPro" id="IPR023346">
    <property type="entry name" value="Lysozyme-like_dom_sf"/>
</dbReference>
<feature type="domain" description="Transglycosylase SLT" evidence="1">
    <location>
        <begin position="113"/>
        <end position="174"/>
    </location>
</feature>
<dbReference type="Pfam" id="PF26571">
    <property type="entry name" value="VldE"/>
    <property type="match status" value="1"/>
</dbReference>
<dbReference type="KEGG" id="prv:G7070_08075"/>
<dbReference type="Proteomes" id="UP000501058">
    <property type="component" value="Chromosome"/>
</dbReference>
<name>A0A6G7Y6D1_9ACTN</name>
<dbReference type="GO" id="GO:0009253">
    <property type="term" value="P:peptidoglycan catabolic process"/>
    <property type="evidence" value="ECO:0007669"/>
    <property type="project" value="TreeGrafter"/>
</dbReference>
<proteinExistence type="predicted"/>
<dbReference type="GO" id="GO:0008933">
    <property type="term" value="F:peptidoglycan lytic transglycosylase activity"/>
    <property type="evidence" value="ECO:0007669"/>
    <property type="project" value="TreeGrafter"/>
</dbReference>
<gene>
    <name evidence="3" type="ORF">G7070_08075</name>
</gene>
<evidence type="ECO:0000313" key="3">
    <source>
        <dbReference type="EMBL" id="QIK72236.1"/>
    </source>
</evidence>
<protein>
    <submittedName>
        <fullName evidence="3">Lytic transglycosylase domain-containing protein</fullName>
    </submittedName>
</protein>
<dbReference type="InterPro" id="IPR031304">
    <property type="entry name" value="SLT_2"/>
</dbReference>
<accession>A0A6G7Y6D1</accession>
<dbReference type="PANTHER" id="PTHR30163:SF8">
    <property type="entry name" value="LYTIC MUREIN TRANSGLYCOSYLASE"/>
    <property type="match status" value="1"/>
</dbReference>
<dbReference type="Pfam" id="PF13406">
    <property type="entry name" value="SLT_2"/>
    <property type="match status" value="1"/>
</dbReference>
<evidence type="ECO:0000313" key="4">
    <source>
        <dbReference type="Proteomes" id="UP000501058"/>
    </source>
</evidence>
<feature type="domain" description="ARB-07466-like C-terminal" evidence="2">
    <location>
        <begin position="222"/>
        <end position="327"/>
    </location>
</feature>